<gene>
    <name evidence="3" type="ORF">DCC81_16635</name>
</gene>
<evidence type="ECO:0000256" key="1">
    <source>
        <dbReference type="SAM" id="SignalP"/>
    </source>
</evidence>
<evidence type="ECO:0000313" key="4">
    <source>
        <dbReference type="Proteomes" id="UP000244450"/>
    </source>
</evidence>
<dbReference type="InterPro" id="IPR013780">
    <property type="entry name" value="Glyco_hydro_b"/>
</dbReference>
<dbReference type="PANTHER" id="PTHR10357">
    <property type="entry name" value="ALPHA-AMYLASE FAMILY MEMBER"/>
    <property type="match status" value="1"/>
</dbReference>
<reference evidence="3 4" key="1">
    <citation type="submission" date="2018-04" db="EMBL/GenBank/DDBJ databases">
        <title>Chitinophaga fuyangensis sp. nov., isolated from soil in a chemical factory.</title>
        <authorList>
            <person name="Chen K."/>
        </authorList>
    </citation>
    <scope>NUCLEOTIDE SEQUENCE [LARGE SCALE GENOMIC DNA]</scope>
    <source>
        <strain evidence="3 4">LY-1</strain>
    </source>
</reference>
<feature type="domain" description="Glycosyl hydrolase family 13 catalytic" evidence="2">
    <location>
        <begin position="61"/>
        <end position="382"/>
    </location>
</feature>
<dbReference type="SUPFAM" id="SSF51445">
    <property type="entry name" value="(Trans)glycosidases"/>
    <property type="match status" value="1"/>
</dbReference>
<accession>A0A2T7BHW7</accession>
<dbReference type="SMART" id="SM00642">
    <property type="entry name" value="Aamy"/>
    <property type="match status" value="1"/>
</dbReference>
<feature type="chain" id="PRO_5015576644" evidence="1">
    <location>
        <begin position="25"/>
        <end position="465"/>
    </location>
</feature>
<keyword evidence="4" id="KW-1185">Reference proteome</keyword>
<evidence type="ECO:0000259" key="2">
    <source>
        <dbReference type="SMART" id="SM00642"/>
    </source>
</evidence>
<comment type="caution">
    <text evidence="3">The sequence shown here is derived from an EMBL/GenBank/DDBJ whole genome shotgun (WGS) entry which is preliminary data.</text>
</comment>
<dbReference type="CDD" id="cd11313">
    <property type="entry name" value="AmyAc_arch_bac_AmyA"/>
    <property type="match status" value="1"/>
</dbReference>
<dbReference type="OrthoDB" id="9806009at2"/>
<dbReference type="PROSITE" id="PS51257">
    <property type="entry name" value="PROKAR_LIPOPROTEIN"/>
    <property type="match status" value="1"/>
</dbReference>
<dbReference type="GO" id="GO:0005975">
    <property type="term" value="P:carbohydrate metabolic process"/>
    <property type="evidence" value="ECO:0007669"/>
    <property type="project" value="InterPro"/>
</dbReference>
<dbReference type="AlphaFoldDB" id="A0A2T7BHW7"/>
<keyword evidence="1" id="KW-0732">Signal</keyword>
<dbReference type="Gene3D" id="3.20.20.80">
    <property type="entry name" value="Glycosidases"/>
    <property type="match status" value="1"/>
</dbReference>
<proteinExistence type="predicted"/>
<dbReference type="Gene3D" id="2.60.40.1180">
    <property type="entry name" value="Golgi alpha-mannosidase II"/>
    <property type="match status" value="1"/>
</dbReference>
<protein>
    <submittedName>
        <fullName evidence="3">Alpha-amylase</fullName>
    </submittedName>
</protein>
<feature type="signal peptide" evidence="1">
    <location>
        <begin position="1"/>
        <end position="24"/>
    </location>
</feature>
<dbReference type="InterPro" id="IPR017853">
    <property type="entry name" value="GH"/>
</dbReference>
<dbReference type="Proteomes" id="UP000244450">
    <property type="component" value="Unassembled WGS sequence"/>
</dbReference>
<dbReference type="EMBL" id="QCYK01000002">
    <property type="protein sequence ID" value="PUZ25877.1"/>
    <property type="molecule type" value="Genomic_DNA"/>
</dbReference>
<organism evidence="3 4">
    <name type="scientific">Chitinophaga parva</name>
    <dbReference type="NCBI Taxonomy" id="2169414"/>
    <lineage>
        <taxon>Bacteria</taxon>
        <taxon>Pseudomonadati</taxon>
        <taxon>Bacteroidota</taxon>
        <taxon>Chitinophagia</taxon>
        <taxon>Chitinophagales</taxon>
        <taxon>Chitinophagaceae</taxon>
        <taxon>Chitinophaga</taxon>
    </lineage>
</organism>
<sequence length="465" mass="50628">MRMNLLNLMLLLLLACSKGGQAPAAPAPPVTPPTQPVETTPDQYGTPFNKVPDAADAVIYQVNMRAFSAAGDLRGVQQRLDSIRALGVNVVYLLPVYPVGVLKSVNSPYCIKDFNSVAPEFGTLDDLRALVEDAHQHGMAVILDWVADHTAWDHPWITAHKDWYQQDGGGNIIAPPGTGWNDVAALNYKSTDLRKAMIKAMQSWIYTANVDGYRCDAADFVPHDFWVQAIDSLQKITTHKLLLYAEGTRKDQFQAGFQLEYGMGFYYTLKDKVFGAGASVKLIDSVNNAEYSGALPLSQVVRYTSNHDVNSSDGTPLELFGGRQGSLAVFTVAALMKSVPMLYNGQEIGCTQRLTYFNNSTPIDWTPAPDITAAYKAILAFRSGSNAVKTGALASYSSDDVCVFTKTAGSKQVLVMANLRNKTVTYNLPAAIAPTGWRNAFDGSTATLAAAVALQPYEYRVLRND</sequence>
<evidence type="ECO:0000313" key="3">
    <source>
        <dbReference type="EMBL" id="PUZ25877.1"/>
    </source>
</evidence>
<dbReference type="Pfam" id="PF00128">
    <property type="entry name" value="Alpha-amylase"/>
    <property type="match status" value="2"/>
</dbReference>
<dbReference type="InterPro" id="IPR006047">
    <property type="entry name" value="GH13_cat_dom"/>
</dbReference>
<name>A0A2T7BHW7_9BACT</name>
<dbReference type="SUPFAM" id="SSF51011">
    <property type="entry name" value="Glycosyl hydrolase domain"/>
    <property type="match status" value="1"/>
</dbReference>